<organism evidence="3 4">
    <name type="scientific">Blautia aquisgranensis</name>
    <dbReference type="NCBI Taxonomy" id="3133153"/>
    <lineage>
        <taxon>Bacteria</taxon>
        <taxon>Bacillati</taxon>
        <taxon>Bacillota</taxon>
        <taxon>Clostridia</taxon>
        <taxon>Lachnospirales</taxon>
        <taxon>Lachnospiraceae</taxon>
        <taxon>Blautia</taxon>
    </lineage>
</organism>
<keyword evidence="4" id="KW-1185">Reference proteome</keyword>
<feature type="domain" description="SH3b" evidence="2">
    <location>
        <begin position="251"/>
        <end position="316"/>
    </location>
</feature>
<dbReference type="InterPro" id="IPR003646">
    <property type="entry name" value="SH3-like_bac-type"/>
</dbReference>
<name>A0ABV1BCL2_9FIRM</name>
<keyword evidence="1" id="KW-0732">Signal</keyword>
<comment type="caution">
    <text evidence="3">The sequence shown here is derived from an EMBL/GenBank/DDBJ whole genome shotgun (WGS) entry which is preliminary data.</text>
</comment>
<proteinExistence type="predicted"/>
<evidence type="ECO:0000313" key="3">
    <source>
        <dbReference type="EMBL" id="MEQ2369986.1"/>
    </source>
</evidence>
<sequence>MKKRNFLSGTRHMKWVALFVLAFTAAVVPSQKIRAAAGTTFEVKVDSGYLALRSGKAFDRSNEIGQLNTGDLVEITDRKDSTYWYAYSPKLDKAGYVDKNYLQVAENSAASNDSWTVKVKSGYLALRNTAAYNDTNEIGRLNTGDTVLVKDSSDSTYWYVYSPKLDKSGYVDNRYIYNSGLWTVKVEKGYLALRNKPAYNDSNEIGQLNTGDNVQVKDTSDDNYWYVYSPQLDKTGYVDKNYLTGGPEVTYPTMTVQVDKGFLALRSAKAFDKNNEIGQLNTGDTVEIIEKEDKTYWYVYVPKLGKEGYVDKNYLK</sequence>
<dbReference type="RefSeq" id="WP_349056052.1">
    <property type="nucleotide sequence ID" value="NZ_JBBMEJ010000002.1"/>
</dbReference>
<protein>
    <submittedName>
        <fullName evidence="3">SH3 domain-containing protein</fullName>
    </submittedName>
</protein>
<feature type="signal peptide" evidence="1">
    <location>
        <begin position="1"/>
        <end position="22"/>
    </location>
</feature>
<reference evidence="3 4" key="1">
    <citation type="submission" date="2024-03" db="EMBL/GenBank/DDBJ databases">
        <title>Human intestinal bacterial collection.</title>
        <authorList>
            <person name="Pauvert C."/>
            <person name="Hitch T.C.A."/>
            <person name="Clavel T."/>
        </authorList>
    </citation>
    <scope>NUCLEOTIDE SEQUENCE [LARGE SCALE GENOMIC DNA]</scope>
    <source>
        <strain evidence="3 4">CLA-JM-H16</strain>
    </source>
</reference>
<feature type="chain" id="PRO_5046042669" evidence="1">
    <location>
        <begin position="23"/>
        <end position="316"/>
    </location>
</feature>
<dbReference type="SMART" id="SM00287">
    <property type="entry name" value="SH3b"/>
    <property type="match status" value="4"/>
</dbReference>
<dbReference type="Gene3D" id="2.30.30.40">
    <property type="entry name" value="SH3 Domains"/>
    <property type="match status" value="3"/>
</dbReference>
<dbReference type="PROSITE" id="PS51781">
    <property type="entry name" value="SH3B"/>
    <property type="match status" value="1"/>
</dbReference>
<dbReference type="Proteomes" id="UP001473063">
    <property type="component" value="Unassembled WGS sequence"/>
</dbReference>
<gene>
    <name evidence="3" type="ORF">WMO28_03340</name>
</gene>
<dbReference type="SUPFAM" id="SSF50044">
    <property type="entry name" value="SH3-domain"/>
    <property type="match status" value="2"/>
</dbReference>
<accession>A0ABV1BCL2</accession>
<dbReference type="EMBL" id="JBBMEJ010000002">
    <property type="protein sequence ID" value="MEQ2369986.1"/>
    <property type="molecule type" value="Genomic_DNA"/>
</dbReference>
<evidence type="ECO:0000256" key="1">
    <source>
        <dbReference type="SAM" id="SignalP"/>
    </source>
</evidence>
<dbReference type="InterPro" id="IPR036028">
    <property type="entry name" value="SH3-like_dom_sf"/>
</dbReference>
<evidence type="ECO:0000313" key="4">
    <source>
        <dbReference type="Proteomes" id="UP001473063"/>
    </source>
</evidence>
<evidence type="ECO:0000259" key="2">
    <source>
        <dbReference type="PROSITE" id="PS51781"/>
    </source>
</evidence>